<dbReference type="AlphaFoldDB" id="A0A512C3D2"/>
<reference evidence="2 3" key="1">
    <citation type="submission" date="2019-07" db="EMBL/GenBank/DDBJ databases">
        <title>Whole genome shotgun sequence of Microvirga aerophila NBRC 106136.</title>
        <authorList>
            <person name="Hosoyama A."/>
            <person name="Uohara A."/>
            <person name="Ohji S."/>
            <person name="Ichikawa N."/>
        </authorList>
    </citation>
    <scope>NUCLEOTIDE SEQUENCE [LARGE SCALE GENOMIC DNA]</scope>
    <source>
        <strain evidence="2 3">NBRC 106136</strain>
    </source>
</reference>
<organism evidence="2 3">
    <name type="scientific">Microvirga aerophila</name>
    <dbReference type="NCBI Taxonomy" id="670291"/>
    <lineage>
        <taxon>Bacteria</taxon>
        <taxon>Pseudomonadati</taxon>
        <taxon>Pseudomonadota</taxon>
        <taxon>Alphaproteobacteria</taxon>
        <taxon>Hyphomicrobiales</taxon>
        <taxon>Methylobacteriaceae</taxon>
        <taxon>Microvirga</taxon>
    </lineage>
</organism>
<gene>
    <name evidence="2" type="ORF">MAE02_64120</name>
</gene>
<protein>
    <submittedName>
        <fullName evidence="2">Uncharacterized protein</fullName>
    </submittedName>
</protein>
<keyword evidence="3" id="KW-1185">Reference proteome</keyword>
<sequence>MPDDPGKALQELRQKLAAEGLPKLSPEALRLFKQADQRGPKLVRQPSSHNPLSLSEEARRLFHEKSDPNWPWRKT</sequence>
<proteinExistence type="predicted"/>
<evidence type="ECO:0000313" key="3">
    <source>
        <dbReference type="Proteomes" id="UP000321085"/>
    </source>
</evidence>
<evidence type="ECO:0000313" key="2">
    <source>
        <dbReference type="EMBL" id="GEO18716.1"/>
    </source>
</evidence>
<dbReference type="EMBL" id="BJYU01000232">
    <property type="protein sequence ID" value="GEO18716.1"/>
    <property type="molecule type" value="Genomic_DNA"/>
</dbReference>
<dbReference type="Proteomes" id="UP000321085">
    <property type="component" value="Unassembled WGS sequence"/>
</dbReference>
<comment type="caution">
    <text evidence="2">The sequence shown here is derived from an EMBL/GenBank/DDBJ whole genome shotgun (WGS) entry which is preliminary data.</text>
</comment>
<dbReference type="RefSeq" id="WP_147023153.1">
    <property type="nucleotide sequence ID" value="NZ_BJYU01000232.1"/>
</dbReference>
<feature type="region of interest" description="Disordered" evidence="1">
    <location>
        <begin position="37"/>
        <end position="75"/>
    </location>
</feature>
<feature type="compositionally biased region" description="Basic and acidic residues" evidence="1">
    <location>
        <begin position="56"/>
        <end position="67"/>
    </location>
</feature>
<name>A0A512C3D2_9HYPH</name>
<accession>A0A512C3D2</accession>
<evidence type="ECO:0000256" key="1">
    <source>
        <dbReference type="SAM" id="MobiDB-lite"/>
    </source>
</evidence>